<protein>
    <submittedName>
        <fullName evidence="2">Uncharacterized protein</fullName>
    </submittedName>
</protein>
<dbReference type="InterPro" id="IPR011256">
    <property type="entry name" value="Reg_factor_effector_dom_sf"/>
</dbReference>
<proteinExistence type="inferred from homology"/>
<dbReference type="Pfam" id="PF04832">
    <property type="entry name" value="SOUL"/>
    <property type="match status" value="1"/>
</dbReference>
<dbReference type="AlphaFoldDB" id="A0A401PTK4"/>
<gene>
    <name evidence="2" type="ORF">scyTo_0021008</name>
</gene>
<dbReference type="Gene3D" id="3.20.80.10">
    <property type="entry name" value="Regulatory factor, effector binding domain"/>
    <property type="match status" value="1"/>
</dbReference>
<comment type="similarity">
    <text evidence="1">Belongs to the HEBP family.</text>
</comment>
<reference evidence="2 3" key="1">
    <citation type="journal article" date="2018" name="Nat. Ecol. Evol.">
        <title>Shark genomes provide insights into elasmobranch evolution and the origin of vertebrates.</title>
        <authorList>
            <person name="Hara Y"/>
            <person name="Yamaguchi K"/>
            <person name="Onimaru K"/>
            <person name="Kadota M"/>
            <person name="Koyanagi M"/>
            <person name="Keeley SD"/>
            <person name="Tatsumi K"/>
            <person name="Tanaka K"/>
            <person name="Motone F"/>
            <person name="Kageyama Y"/>
            <person name="Nozu R"/>
            <person name="Adachi N"/>
            <person name="Nishimura O"/>
            <person name="Nakagawa R"/>
            <person name="Tanegashima C"/>
            <person name="Kiyatake I"/>
            <person name="Matsumoto R"/>
            <person name="Murakumo K"/>
            <person name="Nishida K"/>
            <person name="Terakita A"/>
            <person name="Kuratani S"/>
            <person name="Sato K"/>
            <person name="Hyodo S Kuraku.S."/>
        </authorList>
    </citation>
    <scope>NUCLEOTIDE SEQUENCE [LARGE SCALE GENOMIC DNA]</scope>
</reference>
<evidence type="ECO:0000256" key="1">
    <source>
        <dbReference type="ARBA" id="ARBA00009817"/>
    </source>
</evidence>
<sequence length="156" mass="17961">NYVEMKYKFRQRVETEVHAVNFKSAMEIGLEKLFNYSRCGNVAGTVVPVSAPWGVFGYLENGKIQQKFRVFLEIVPEVINSPESTDPTVKTVFAPPVWYYTRSFDKKVDEQQTEEGVIQFQKDLEQDNQPFNRTFFVIAYFNSHGLIGIGFEKAGE</sequence>
<accession>A0A401PTK4</accession>
<dbReference type="SUPFAM" id="SSF55136">
    <property type="entry name" value="Probable bacterial effector-binding domain"/>
    <property type="match status" value="1"/>
</dbReference>
<keyword evidence="3" id="KW-1185">Reference proteome</keyword>
<dbReference type="Proteomes" id="UP000288216">
    <property type="component" value="Unassembled WGS sequence"/>
</dbReference>
<organism evidence="2 3">
    <name type="scientific">Scyliorhinus torazame</name>
    <name type="common">Cloudy catshark</name>
    <name type="synonym">Catulus torazame</name>
    <dbReference type="NCBI Taxonomy" id="75743"/>
    <lineage>
        <taxon>Eukaryota</taxon>
        <taxon>Metazoa</taxon>
        <taxon>Chordata</taxon>
        <taxon>Craniata</taxon>
        <taxon>Vertebrata</taxon>
        <taxon>Chondrichthyes</taxon>
        <taxon>Elasmobranchii</taxon>
        <taxon>Galeomorphii</taxon>
        <taxon>Galeoidea</taxon>
        <taxon>Carcharhiniformes</taxon>
        <taxon>Scyliorhinidae</taxon>
        <taxon>Scyliorhinus</taxon>
    </lineage>
</organism>
<evidence type="ECO:0000313" key="2">
    <source>
        <dbReference type="EMBL" id="GCB76476.1"/>
    </source>
</evidence>
<dbReference type="OrthoDB" id="9941534at2759"/>
<evidence type="ECO:0000313" key="3">
    <source>
        <dbReference type="Proteomes" id="UP000288216"/>
    </source>
</evidence>
<name>A0A401PTK4_SCYTO</name>
<feature type="non-terminal residue" evidence="2">
    <location>
        <position position="1"/>
    </location>
</feature>
<comment type="caution">
    <text evidence="2">The sequence shown here is derived from an EMBL/GenBank/DDBJ whole genome shotgun (WGS) entry which is preliminary data.</text>
</comment>
<dbReference type="EMBL" id="BFAA01017879">
    <property type="protein sequence ID" value="GCB76476.1"/>
    <property type="molecule type" value="Genomic_DNA"/>
</dbReference>
<dbReference type="InterPro" id="IPR006917">
    <property type="entry name" value="SOUL_heme-bd"/>
</dbReference>